<dbReference type="RefSeq" id="WP_092454770.1">
    <property type="nucleotide sequence ID" value="NZ_FOJI01000010.1"/>
</dbReference>
<evidence type="ECO:0000256" key="1">
    <source>
        <dbReference type="ARBA" id="ARBA00022801"/>
    </source>
</evidence>
<dbReference type="OrthoDB" id="9806267at2"/>
<dbReference type="PANTHER" id="PTHR30404:SF0">
    <property type="entry name" value="N-ACETYLMURAMOYL-L-ALANINE AMIDASE AMIC"/>
    <property type="match status" value="1"/>
</dbReference>
<keyword evidence="2" id="KW-0812">Transmembrane</keyword>
<gene>
    <name evidence="4" type="ORF">SAMN05421659_11064</name>
</gene>
<dbReference type="AlphaFoldDB" id="A0A1I0QZ23"/>
<keyword evidence="2" id="KW-0472">Membrane</keyword>
<proteinExistence type="predicted"/>
<organism evidence="4 5">
    <name type="scientific">[Clostridium] fimetarium</name>
    <dbReference type="NCBI Taxonomy" id="99656"/>
    <lineage>
        <taxon>Bacteria</taxon>
        <taxon>Bacillati</taxon>
        <taxon>Bacillota</taxon>
        <taxon>Clostridia</taxon>
        <taxon>Lachnospirales</taxon>
        <taxon>Lachnospiraceae</taxon>
    </lineage>
</organism>
<evidence type="ECO:0000259" key="3">
    <source>
        <dbReference type="SMART" id="SM00646"/>
    </source>
</evidence>
<dbReference type="Gene3D" id="3.40.630.40">
    <property type="entry name" value="Zn-dependent exopeptidases"/>
    <property type="match status" value="1"/>
</dbReference>
<dbReference type="GO" id="GO:0008745">
    <property type="term" value="F:N-acetylmuramoyl-L-alanine amidase activity"/>
    <property type="evidence" value="ECO:0007669"/>
    <property type="project" value="InterPro"/>
</dbReference>
<evidence type="ECO:0000256" key="2">
    <source>
        <dbReference type="SAM" id="Phobius"/>
    </source>
</evidence>
<accession>A0A1I0QZ23</accession>
<dbReference type="GO" id="GO:0030288">
    <property type="term" value="C:outer membrane-bounded periplasmic space"/>
    <property type="evidence" value="ECO:0007669"/>
    <property type="project" value="TreeGrafter"/>
</dbReference>
<feature type="transmembrane region" description="Helical" evidence="2">
    <location>
        <begin position="55"/>
        <end position="73"/>
    </location>
</feature>
<dbReference type="Pfam" id="PF01520">
    <property type="entry name" value="Amidase_3"/>
    <property type="match status" value="1"/>
</dbReference>
<keyword evidence="1" id="KW-0378">Hydrolase</keyword>
<dbReference type="PANTHER" id="PTHR30404">
    <property type="entry name" value="N-ACETYLMURAMOYL-L-ALANINE AMIDASE"/>
    <property type="match status" value="1"/>
</dbReference>
<dbReference type="STRING" id="99656.SAMN05421659_11064"/>
<dbReference type="InterPro" id="IPR050695">
    <property type="entry name" value="N-acetylmuramoyl_amidase_3"/>
</dbReference>
<evidence type="ECO:0000313" key="5">
    <source>
        <dbReference type="Proteomes" id="UP000199701"/>
    </source>
</evidence>
<sequence length="301" mass="32937">MNINEYKKRKTNTTVNRKMQQNAQINIPGDNISVSSRASSNQLHKKKRKLRIDKIIGFITIVTIIIFATIIYSDIKGNTKADTTKASNAKEILAVKDDEIGNTTTNATVSKISNGKIVCIDAGHGGTDGGAQYYGFSEKEQTLEISKLVQKELESKGITVIMTRTSDDTVSLEKRLETAKTANAAIFISIHRNYYDTSPSVNGVEAWIHSSTPTDAKSLANNILSQLKKITAVNNRGVKSGTMTNGNTNYYLNSDSPCTSCIIELGFITNTTDNVLVTTNKNQCAKSIAQGIINYINELEK</sequence>
<dbReference type="CDD" id="cd02696">
    <property type="entry name" value="MurNAc-LAA"/>
    <property type="match status" value="1"/>
</dbReference>
<evidence type="ECO:0000313" key="4">
    <source>
        <dbReference type="EMBL" id="SEW33140.1"/>
    </source>
</evidence>
<dbReference type="SMART" id="SM00646">
    <property type="entry name" value="Ami_3"/>
    <property type="match status" value="1"/>
</dbReference>
<keyword evidence="5" id="KW-1185">Reference proteome</keyword>
<dbReference type="SUPFAM" id="SSF53187">
    <property type="entry name" value="Zn-dependent exopeptidases"/>
    <property type="match status" value="1"/>
</dbReference>
<feature type="domain" description="MurNAc-LAA" evidence="3">
    <location>
        <begin position="176"/>
        <end position="293"/>
    </location>
</feature>
<dbReference type="InterPro" id="IPR002508">
    <property type="entry name" value="MurNAc-LAA_cat"/>
</dbReference>
<dbReference type="GO" id="GO:0009253">
    <property type="term" value="P:peptidoglycan catabolic process"/>
    <property type="evidence" value="ECO:0007669"/>
    <property type="project" value="InterPro"/>
</dbReference>
<name>A0A1I0QZ23_9FIRM</name>
<protein>
    <submittedName>
        <fullName evidence="4">N-acetylmuramoyl-L-alanine amidase</fullName>
    </submittedName>
</protein>
<dbReference type="EMBL" id="FOJI01000010">
    <property type="protein sequence ID" value="SEW33140.1"/>
    <property type="molecule type" value="Genomic_DNA"/>
</dbReference>
<dbReference type="Proteomes" id="UP000199701">
    <property type="component" value="Unassembled WGS sequence"/>
</dbReference>
<reference evidence="4 5" key="1">
    <citation type="submission" date="2016-10" db="EMBL/GenBank/DDBJ databases">
        <authorList>
            <person name="de Groot N.N."/>
        </authorList>
    </citation>
    <scope>NUCLEOTIDE SEQUENCE [LARGE SCALE GENOMIC DNA]</scope>
    <source>
        <strain evidence="4 5">DSM 9179</strain>
    </source>
</reference>
<keyword evidence="2" id="KW-1133">Transmembrane helix</keyword>